<name>A0A8J7SB40_9BACT</name>
<dbReference type="PANTHER" id="PTHR30244">
    <property type="entry name" value="TRANSAMINASE"/>
    <property type="match status" value="1"/>
</dbReference>
<dbReference type="InterPro" id="IPR015422">
    <property type="entry name" value="PyrdxlP-dep_Trfase_small"/>
</dbReference>
<dbReference type="FunFam" id="3.40.640.10:FF:000089">
    <property type="entry name" value="Aminotransferase, DegT/DnrJ/EryC1/StrS family"/>
    <property type="match status" value="1"/>
</dbReference>
<feature type="active site" description="Proton acceptor" evidence="3">
    <location>
        <position position="216"/>
    </location>
</feature>
<keyword evidence="1 4" id="KW-0663">Pyridoxal phosphate</keyword>
<dbReference type="PANTHER" id="PTHR30244:SF36">
    <property type="entry name" value="3-OXO-GLUCOSE-6-PHOSPHATE:GLUTAMATE AMINOTRANSFERASE"/>
    <property type="match status" value="1"/>
</dbReference>
<dbReference type="AlphaFoldDB" id="A0A8J7SB40"/>
<dbReference type="InterPro" id="IPR015421">
    <property type="entry name" value="PyrdxlP-dep_Trfase_major"/>
</dbReference>
<protein>
    <submittedName>
        <fullName evidence="6">DegT/DnrJ/EryC1/StrS family aminotransferase</fullName>
    </submittedName>
</protein>
<keyword evidence="7" id="KW-1185">Reference proteome</keyword>
<evidence type="ECO:0000256" key="3">
    <source>
        <dbReference type="PIRSR" id="PIRSR000390-1"/>
    </source>
</evidence>
<dbReference type="SUPFAM" id="SSF53383">
    <property type="entry name" value="PLP-dependent transferases"/>
    <property type="match status" value="1"/>
</dbReference>
<keyword evidence="6" id="KW-0032">Aminotransferase</keyword>
<keyword evidence="6" id="KW-0808">Transferase</keyword>
<evidence type="ECO:0000256" key="5">
    <source>
        <dbReference type="RuleBase" id="RU004508"/>
    </source>
</evidence>
<dbReference type="Pfam" id="PF01041">
    <property type="entry name" value="DegT_DnrJ_EryC1"/>
    <property type="match status" value="1"/>
</dbReference>
<dbReference type="Proteomes" id="UP000673975">
    <property type="component" value="Unassembled WGS sequence"/>
</dbReference>
<dbReference type="EMBL" id="JAFIDN010000015">
    <property type="protein sequence ID" value="MBP3193823.1"/>
    <property type="molecule type" value="Genomic_DNA"/>
</dbReference>
<proteinExistence type="inferred from homology"/>
<evidence type="ECO:0000256" key="1">
    <source>
        <dbReference type="ARBA" id="ARBA00022898"/>
    </source>
</evidence>
<dbReference type="PIRSF" id="PIRSF000390">
    <property type="entry name" value="PLP_StrS"/>
    <property type="match status" value="1"/>
</dbReference>
<evidence type="ECO:0000256" key="2">
    <source>
        <dbReference type="ARBA" id="ARBA00037999"/>
    </source>
</evidence>
<comment type="similarity">
    <text evidence="2 5">Belongs to the DegT/DnrJ/EryC1 family.</text>
</comment>
<gene>
    <name evidence="6" type="ORF">NATSA_14190</name>
</gene>
<organism evidence="6 7">
    <name type="scientific">Natronogracilivirga saccharolytica</name>
    <dbReference type="NCBI Taxonomy" id="2812953"/>
    <lineage>
        <taxon>Bacteria</taxon>
        <taxon>Pseudomonadati</taxon>
        <taxon>Balneolota</taxon>
        <taxon>Balneolia</taxon>
        <taxon>Balneolales</taxon>
        <taxon>Cyclonatronaceae</taxon>
        <taxon>Natronogracilivirga</taxon>
    </lineage>
</organism>
<dbReference type="Gene3D" id="3.40.640.10">
    <property type="entry name" value="Type I PLP-dependent aspartate aminotransferase-like (Major domain)"/>
    <property type="match status" value="1"/>
</dbReference>
<evidence type="ECO:0000256" key="4">
    <source>
        <dbReference type="PIRSR" id="PIRSR000390-2"/>
    </source>
</evidence>
<sequence>MSSINNSGFNTIPVLDLKPEVRHMRHELKQACHHVMEHARFVMGPEVEELEALVAGCMDVRHAVGVNSGTDALLISLRAAGIGEGDEVITTTFTSFATAEAIEMTGARPVFADISPKDCNIDPDAVEAAITPQTKAIVPVHLYGKSADMPRIMEIAEKHDLIVIEDCAQSFGAAWHDHGSKSGQQAGAHPERREAYRGRLTGTFGLAGAFSFFPSKNMGGFGDGGMIITNDDQVAAQAAMLRMHGARKKYHNEVPGYNSRLDTLQASMLQVKMKYFSAFNSRRRSVALRYIDELRDIGSIQLPELPDDGHVYHQFTLQLLEGDRDIFAEYLKCEGIQTAVCYPVPCHQLPLYKDEPWSLPVAERVKDRVISLPIGPFLSENDQDRVIAAVREYLLDVQKELC</sequence>
<dbReference type="GO" id="GO:0000271">
    <property type="term" value="P:polysaccharide biosynthetic process"/>
    <property type="evidence" value="ECO:0007669"/>
    <property type="project" value="TreeGrafter"/>
</dbReference>
<dbReference type="CDD" id="cd00616">
    <property type="entry name" value="AHBA_syn"/>
    <property type="match status" value="1"/>
</dbReference>
<reference evidence="6" key="1">
    <citation type="submission" date="2021-02" db="EMBL/GenBank/DDBJ databases">
        <title>Natronogracilivirga saccharolytica gen. nov. sp. nov. a new anaerobic, haloalkiliphilic carbohydrate-fermenting bacterium from soda lake and proposing of Cyclonatronumiaceae fam. nov. in the phylum Balneolaeota.</title>
        <authorList>
            <person name="Zhilina T.N."/>
            <person name="Sorokin D.Y."/>
            <person name="Zavarzina D.G."/>
            <person name="Toshchakov S.V."/>
            <person name="Kublanov I.V."/>
        </authorList>
    </citation>
    <scope>NUCLEOTIDE SEQUENCE</scope>
    <source>
        <strain evidence="6">Z-1702</strain>
    </source>
</reference>
<dbReference type="Gene3D" id="3.90.1150.10">
    <property type="entry name" value="Aspartate Aminotransferase, domain 1"/>
    <property type="match status" value="1"/>
</dbReference>
<dbReference type="InterPro" id="IPR000653">
    <property type="entry name" value="DegT/StrS_aminotransferase"/>
</dbReference>
<dbReference type="RefSeq" id="WP_210513282.1">
    <property type="nucleotide sequence ID" value="NZ_JAFIDN010000015.1"/>
</dbReference>
<dbReference type="GO" id="GO:0030170">
    <property type="term" value="F:pyridoxal phosphate binding"/>
    <property type="evidence" value="ECO:0007669"/>
    <property type="project" value="UniProtKB-ARBA"/>
</dbReference>
<evidence type="ECO:0000313" key="6">
    <source>
        <dbReference type="EMBL" id="MBP3193823.1"/>
    </source>
</evidence>
<feature type="modified residue" description="N6-(pyridoxal phosphate)lysine" evidence="4">
    <location>
        <position position="216"/>
    </location>
</feature>
<dbReference type="GO" id="GO:0008483">
    <property type="term" value="F:transaminase activity"/>
    <property type="evidence" value="ECO:0007669"/>
    <property type="project" value="UniProtKB-KW"/>
</dbReference>
<accession>A0A8J7SB40</accession>
<evidence type="ECO:0000313" key="7">
    <source>
        <dbReference type="Proteomes" id="UP000673975"/>
    </source>
</evidence>
<comment type="caution">
    <text evidence="6">The sequence shown here is derived from an EMBL/GenBank/DDBJ whole genome shotgun (WGS) entry which is preliminary data.</text>
</comment>
<dbReference type="InterPro" id="IPR015424">
    <property type="entry name" value="PyrdxlP-dep_Trfase"/>
</dbReference>